<sequence>MKATEFTVELVRQVDESYPIVVGRGLESNLVDVAGRGELAGRRIALITDSNVRELVADRIVAEFAAAGRTVGVIEFPAGEINKTRATKEAIEDELIARGFGRDTLIIAAGGGVVTDLVGFVAATFTRGVPYISYVTTLLAAADASVGGKTAVDTPAATNLIGAFHQPRAVLIDLDRWLTLSDAQIRDGLGETIKHGCLADSEFFGVLEDAFVRRGLSPAKFVNDDGLAQLTAQRNCEIKRDFVTSDVFEGNRRMGLNLGHTIGRALEAAMGYTMSHGECVAVGTALQMRLGWSFGYCSESDVERFEALAGAIGLPFRLPASVSVDAIMAAMGHDKKGVGGVIRFVFQKGIGDLMVFEDGAYARPVDAELIRQFLEEQSAS</sequence>
<dbReference type="PANTHER" id="PTHR43622:SF1">
    <property type="entry name" value="3-DEHYDROQUINATE SYNTHASE"/>
    <property type="match status" value="1"/>
</dbReference>
<dbReference type="GO" id="GO:0005737">
    <property type="term" value="C:cytoplasm"/>
    <property type="evidence" value="ECO:0007669"/>
    <property type="project" value="InterPro"/>
</dbReference>
<keyword evidence="9" id="KW-0170">Cobalt</keyword>
<dbReference type="SUPFAM" id="SSF56796">
    <property type="entry name" value="Dehydroquinate synthase-like"/>
    <property type="match status" value="1"/>
</dbReference>
<accession>A0A2V1KCC6</accession>
<dbReference type="InterPro" id="IPR050071">
    <property type="entry name" value="Dehydroquinate_synthase"/>
</dbReference>
<feature type="domain" description="3-dehydroquinate synthase C-terminal" evidence="12">
    <location>
        <begin position="188"/>
        <end position="336"/>
    </location>
</feature>
<dbReference type="InterPro" id="IPR030963">
    <property type="entry name" value="DHQ_synth_fam"/>
</dbReference>
<keyword evidence="7" id="KW-0520">NAD</keyword>
<comment type="cofactor">
    <cofactor evidence="2">
        <name>Co(2+)</name>
        <dbReference type="ChEBI" id="CHEBI:48828"/>
    </cofactor>
</comment>
<dbReference type="GO" id="GO:0000166">
    <property type="term" value="F:nucleotide binding"/>
    <property type="evidence" value="ECO:0007669"/>
    <property type="project" value="UniProtKB-KW"/>
</dbReference>
<dbReference type="Pfam" id="PF24621">
    <property type="entry name" value="DHQS_C"/>
    <property type="match status" value="1"/>
</dbReference>
<dbReference type="EMBL" id="QETB01000001">
    <property type="protein sequence ID" value="PWF27049.1"/>
    <property type="molecule type" value="Genomic_DNA"/>
</dbReference>
<dbReference type="EC" id="4.2.3.4" evidence="10"/>
<dbReference type="Pfam" id="PF01761">
    <property type="entry name" value="DHQ_synthase"/>
    <property type="match status" value="1"/>
</dbReference>
<comment type="caution">
    <text evidence="13">The sequence shown here is derived from an EMBL/GenBank/DDBJ whole genome shotgun (WGS) entry which is preliminary data.</text>
</comment>
<dbReference type="CDD" id="cd08195">
    <property type="entry name" value="DHQS"/>
    <property type="match status" value="1"/>
</dbReference>
<keyword evidence="5" id="KW-0547">Nucleotide-binding</keyword>
<evidence type="ECO:0000259" key="12">
    <source>
        <dbReference type="Pfam" id="PF24621"/>
    </source>
</evidence>
<evidence type="ECO:0000256" key="10">
    <source>
        <dbReference type="NCBIfam" id="TIGR01357"/>
    </source>
</evidence>
<keyword evidence="8" id="KW-0456">Lyase</keyword>
<dbReference type="InterPro" id="IPR030960">
    <property type="entry name" value="DHQS/DOIS_N"/>
</dbReference>
<reference evidence="14" key="1">
    <citation type="submission" date="2018-05" db="EMBL/GenBank/DDBJ databases">
        <authorList>
            <person name="Li Y."/>
        </authorList>
    </citation>
    <scope>NUCLEOTIDE SEQUENCE [LARGE SCALE GENOMIC DNA]</scope>
    <source>
        <strain evidence="14">sk1b4</strain>
    </source>
</reference>
<dbReference type="Gene3D" id="3.40.50.1970">
    <property type="match status" value="1"/>
</dbReference>
<dbReference type="FunFam" id="3.40.50.1970:FF:000007">
    <property type="entry name" value="Pentafunctional AROM polypeptide"/>
    <property type="match status" value="1"/>
</dbReference>
<dbReference type="GO" id="GO:0003856">
    <property type="term" value="F:3-dehydroquinate synthase activity"/>
    <property type="evidence" value="ECO:0007669"/>
    <property type="project" value="UniProtKB-UniRule"/>
</dbReference>
<dbReference type="GO" id="GO:0009073">
    <property type="term" value="P:aromatic amino acid family biosynthetic process"/>
    <property type="evidence" value="ECO:0007669"/>
    <property type="project" value="InterPro"/>
</dbReference>
<evidence type="ECO:0000256" key="8">
    <source>
        <dbReference type="ARBA" id="ARBA00023239"/>
    </source>
</evidence>
<dbReference type="AlphaFoldDB" id="A0A2V1KCC6"/>
<dbReference type="Gene3D" id="1.20.1090.10">
    <property type="entry name" value="Dehydroquinate synthase-like - alpha domain"/>
    <property type="match status" value="1"/>
</dbReference>
<keyword evidence="6" id="KW-0862">Zinc</keyword>
<evidence type="ECO:0000256" key="3">
    <source>
        <dbReference type="ARBA" id="ARBA00001947"/>
    </source>
</evidence>
<evidence type="ECO:0000256" key="5">
    <source>
        <dbReference type="ARBA" id="ARBA00022741"/>
    </source>
</evidence>
<name>A0A2V1KCC6_9ACTO</name>
<evidence type="ECO:0000256" key="7">
    <source>
        <dbReference type="ARBA" id="ARBA00023027"/>
    </source>
</evidence>
<evidence type="ECO:0000256" key="9">
    <source>
        <dbReference type="ARBA" id="ARBA00023285"/>
    </source>
</evidence>
<dbReference type="PANTHER" id="PTHR43622">
    <property type="entry name" value="3-DEHYDROQUINATE SYNTHASE"/>
    <property type="match status" value="1"/>
</dbReference>
<evidence type="ECO:0000256" key="1">
    <source>
        <dbReference type="ARBA" id="ARBA00001911"/>
    </source>
</evidence>
<comment type="cofactor">
    <cofactor evidence="1">
        <name>NAD(+)</name>
        <dbReference type="ChEBI" id="CHEBI:57540"/>
    </cofactor>
</comment>
<dbReference type="GO" id="GO:0046872">
    <property type="term" value="F:metal ion binding"/>
    <property type="evidence" value="ECO:0007669"/>
    <property type="project" value="UniProtKB-KW"/>
</dbReference>
<dbReference type="PIRSF" id="PIRSF001455">
    <property type="entry name" value="DHQ_synth"/>
    <property type="match status" value="1"/>
</dbReference>
<dbReference type="InterPro" id="IPR016037">
    <property type="entry name" value="DHQ_synth_AroB"/>
</dbReference>
<dbReference type="OrthoDB" id="9806583at2"/>
<gene>
    <name evidence="13" type="primary">aroB</name>
    <name evidence="13" type="ORF">DD236_01155</name>
</gene>
<dbReference type="GO" id="GO:0009423">
    <property type="term" value="P:chorismate biosynthetic process"/>
    <property type="evidence" value="ECO:0007669"/>
    <property type="project" value="UniProtKB-UniRule"/>
</dbReference>
<evidence type="ECO:0000256" key="6">
    <source>
        <dbReference type="ARBA" id="ARBA00022833"/>
    </source>
</evidence>
<evidence type="ECO:0000256" key="2">
    <source>
        <dbReference type="ARBA" id="ARBA00001941"/>
    </source>
</evidence>
<protein>
    <recommendedName>
        <fullName evidence="10">3-dehydroquinate synthase</fullName>
        <ecNumber evidence="10">4.2.3.4</ecNumber>
    </recommendedName>
</protein>
<evidence type="ECO:0000313" key="14">
    <source>
        <dbReference type="Proteomes" id="UP000245283"/>
    </source>
</evidence>
<evidence type="ECO:0000313" key="13">
    <source>
        <dbReference type="EMBL" id="PWF27049.1"/>
    </source>
</evidence>
<dbReference type="NCBIfam" id="TIGR01357">
    <property type="entry name" value="aroB"/>
    <property type="match status" value="1"/>
</dbReference>
<proteinExistence type="predicted"/>
<evidence type="ECO:0000256" key="4">
    <source>
        <dbReference type="ARBA" id="ARBA00022723"/>
    </source>
</evidence>
<keyword evidence="4" id="KW-0479">Metal-binding</keyword>
<dbReference type="Proteomes" id="UP000245283">
    <property type="component" value="Unassembled WGS sequence"/>
</dbReference>
<evidence type="ECO:0000259" key="11">
    <source>
        <dbReference type="Pfam" id="PF01761"/>
    </source>
</evidence>
<dbReference type="InterPro" id="IPR056179">
    <property type="entry name" value="DHQS_C"/>
</dbReference>
<organism evidence="13 14">
    <name type="scientific">Ancrocorticia populi</name>
    <dbReference type="NCBI Taxonomy" id="2175228"/>
    <lineage>
        <taxon>Bacteria</taxon>
        <taxon>Bacillati</taxon>
        <taxon>Actinomycetota</taxon>
        <taxon>Actinomycetes</taxon>
        <taxon>Actinomycetales</taxon>
        <taxon>Actinomycetaceae</taxon>
        <taxon>Ancrocorticia</taxon>
    </lineage>
</organism>
<keyword evidence="14" id="KW-1185">Reference proteome</keyword>
<dbReference type="RefSeq" id="WP_109092549.1">
    <property type="nucleotide sequence ID" value="NZ_JBQDFL010000062.1"/>
</dbReference>
<comment type="cofactor">
    <cofactor evidence="3">
        <name>Zn(2+)</name>
        <dbReference type="ChEBI" id="CHEBI:29105"/>
    </cofactor>
</comment>
<feature type="domain" description="3-dehydroquinate synthase N-terminal" evidence="11">
    <location>
        <begin position="74"/>
        <end position="186"/>
    </location>
</feature>